<accession>W9RDY1</accession>
<dbReference type="EMBL" id="KE344550">
    <property type="protein sequence ID" value="EXB66625.1"/>
    <property type="molecule type" value="Genomic_DNA"/>
</dbReference>
<evidence type="ECO:0000313" key="2">
    <source>
        <dbReference type="Proteomes" id="UP000030645"/>
    </source>
</evidence>
<proteinExistence type="predicted"/>
<gene>
    <name evidence="1" type="ORF">L484_024921</name>
</gene>
<protein>
    <submittedName>
        <fullName evidence="1">Uncharacterized protein</fullName>
    </submittedName>
</protein>
<organism evidence="1 2">
    <name type="scientific">Morus notabilis</name>
    <dbReference type="NCBI Taxonomy" id="981085"/>
    <lineage>
        <taxon>Eukaryota</taxon>
        <taxon>Viridiplantae</taxon>
        <taxon>Streptophyta</taxon>
        <taxon>Embryophyta</taxon>
        <taxon>Tracheophyta</taxon>
        <taxon>Spermatophyta</taxon>
        <taxon>Magnoliopsida</taxon>
        <taxon>eudicotyledons</taxon>
        <taxon>Gunneridae</taxon>
        <taxon>Pentapetalae</taxon>
        <taxon>rosids</taxon>
        <taxon>fabids</taxon>
        <taxon>Rosales</taxon>
        <taxon>Moraceae</taxon>
        <taxon>Moreae</taxon>
        <taxon>Morus</taxon>
    </lineage>
</organism>
<evidence type="ECO:0000313" key="1">
    <source>
        <dbReference type="EMBL" id="EXB66625.1"/>
    </source>
</evidence>
<dbReference type="AlphaFoldDB" id="W9RDY1"/>
<name>W9RDY1_9ROSA</name>
<keyword evidence="2" id="KW-1185">Reference proteome</keyword>
<dbReference type="Proteomes" id="UP000030645">
    <property type="component" value="Unassembled WGS sequence"/>
</dbReference>
<reference evidence="2" key="1">
    <citation type="submission" date="2013-01" db="EMBL/GenBank/DDBJ databases">
        <title>Draft Genome Sequence of a Mulberry Tree, Morus notabilis C.K. Schneid.</title>
        <authorList>
            <person name="He N."/>
            <person name="Zhao S."/>
        </authorList>
    </citation>
    <scope>NUCLEOTIDE SEQUENCE</scope>
</reference>
<sequence length="88" mass="10485">MKEDAGRLHGVKVAWAAPPIWHLFFVGDLMCYRRASRRELTSLKECVVWENVKDMWKNDNMTHSLNYSLQSNNSRRLGTLRFRYKEPK</sequence>